<proteinExistence type="predicted"/>
<protein>
    <submittedName>
        <fullName evidence="1">YibE/F family protein</fullName>
    </submittedName>
</protein>
<organism evidence="1 2">
    <name type="scientific">Anoxybacterium hadale</name>
    <dbReference type="NCBI Taxonomy" id="3408580"/>
    <lineage>
        <taxon>Bacteria</taxon>
        <taxon>Bacillati</taxon>
        <taxon>Bacillota</taxon>
        <taxon>Clostridia</taxon>
        <taxon>Peptostreptococcales</taxon>
        <taxon>Anaerovoracaceae</taxon>
        <taxon>Anoxybacterium</taxon>
    </lineage>
</organism>
<dbReference type="EMBL" id="CP042469">
    <property type="protein sequence ID" value="QOX63868.1"/>
    <property type="molecule type" value="Genomic_DNA"/>
</dbReference>
<name>A0ACD1AC33_9FIRM</name>
<gene>
    <name evidence="1" type="ORF">FRZ06_11255</name>
</gene>
<dbReference type="Proteomes" id="UP000594014">
    <property type="component" value="Chromosome"/>
</dbReference>
<sequence>MIIVLAAILAVLLYIVGGERGILTFLTLCWNIAVLSVSIVLISWGWEPITITFLSCLLICSATLFYQNGRSGKTYAAFFSVVLILLILVLPAYLLGLNSHIQGLNELMLREDEIMGLTPNININIVKIAVSMMITGLIGAATDTAMAISSAVYEVFRNNRQLHTMELFHSGIRIGKDVLGTTVNTLYFACIGESMMMFLLFKSYHYSFGRLINSKAFFQEFTDIIFSCLACILVIPLSAAITSFILRNPGKFKRLLDEDVLFLDPKE</sequence>
<keyword evidence="2" id="KW-1185">Reference proteome</keyword>
<accession>A0ACD1AC33</accession>
<evidence type="ECO:0000313" key="1">
    <source>
        <dbReference type="EMBL" id="QOX63868.1"/>
    </source>
</evidence>
<evidence type="ECO:0000313" key="2">
    <source>
        <dbReference type="Proteomes" id="UP000594014"/>
    </source>
</evidence>
<reference evidence="1" key="1">
    <citation type="submission" date="2019-08" db="EMBL/GenBank/DDBJ databases">
        <title>Genome sequence of Clostridiales bacterium MT110.</title>
        <authorList>
            <person name="Cao J."/>
        </authorList>
    </citation>
    <scope>NUCLEOTIDE SEQUENCE</scope>
    <source>
        <strain evidence="1">MT110</strain>
    </source>
</reference>